<evidence type="ECO:0000256" key="1">
    <source>
        <dbReference type="SAM" id="MobiDB-lite"/>
    </source>
</evidence>
<dbReference type="OrthoDB" id="3265156at2759"/>
<feature type="region of interest" description="Disordered" evidence="1">
    <location>
        <begin position="1"/>
        <end position="127"/>
    </location>
</feature>
<sequence length="242" mass="27252">MYRPWHPPRQRGSQRTTSSRPLSHPEDAQPNESVDRRQRCPPAINRAATQQPYRRVGQGPRRNTQFVPWEPSGSTRRAPPSTYHVPPANGGVPTPSNTTQPANNHTWSSKNSLSTPSMPPPPKRRKLECPPVAEIRRESLTERMVSASTSSVSPMSSETLVGEHHGVKKERSISPELSPTEPQLITAGTKRYQPLPPECMKSRPNYRAARSVWAKKEQEALKRLGFKVVRTFVREDGMAIDW</sequence>
<feature type="compositionally biased region" description="Polar residues" evidence="1">
    <location>
        <begin position="94"/>
        <end position="116"/>
    </location>
</feature>
<evidence type="ECO:0000313" key="2">
    <source>
        <dbReference type="EMBL" id="KAF8479614.1"/>
    </source>
</evidence>
<protein>
    <submittedName>
        <fullName evidence="2">Uncharacterized protein</fullName>
    </submittedName>
</protein>
<name>A0A9P5T951_9AGAM</name>
<reference evidence="2" key="2">
    <citation type="journal article" date="2020" name="Nat. Commun.">
        <title>Large-scale genome sequencing of mycorrhizal fungi provides insights into the early evolution of symbiotic traits.</title>
        <authorList>
            <person name="Miyauchi S."/>
            <person name="Kiss E."/>
            <person name="Kuo A."/>
            <person name="Drula E."/>
            <person name="Kohler A."/>
            <person name="Sanchez-Garcia M."/>
            <person name="Morin E."/>
            <person name="Andreopoulos B."/>
            <person name="Barry K.W."/>
            <person name="Bonito G."/>
            <person name="Buee M."/>
            <person name="Carver A."/>
            <person name="Chen C."/>
            <person name="Cichocki N."/>
            <person name="Clum A."/>
            <person name="Culley D."/>
            <person name="Crous P.W."/>
            <person name="Fauchery L."/>
            <person name="Girlanda M."/>
            <person name="Hayes R.D."/>
            <person name="Keri Z."/>
            <person name="LaButti K."/>
            <person name="Lipzen A."/>
            <person name="Lombard V."/>
            <person name="Magnuson J."/>
            <person name="Maillard F."/>
            <person name="Murat C."/>
            <person name="Nolan M."/>
            <person name="Ohm R.A."/>
            <person name="Pangilinan J."/>
            <person name="Pereira M.F."/>
            <person name="Perotto S."/>
            <person name="Peter M."/>
            <person name="Pfister S."/>
            <person name="Riley R."/>
            <person name="Sitrit Y."/>
            <person name="Stielow J.B."/>
            <person name="Szollosi G."/>
            <person name="Zifcakova L."/>
            <person name="Stursova M."/>
            <person name="Spatafora J.W."/>
            <person name="Tedersoo L."/>
            <person name="Vaario L.M."/>
            <person name="Yamada A."/>
            <person name="Yan M."/>
            <person name="Wang P."/>
            <person name="Xu J."/>
            <person name="Bruns T."/>
            <person name="Baldrian P."/>
            <person name="Vilgalys R."/>
            <person name="Dunand C."/>
            <person name="Henrissat B."/>
            <person name="Grigoriev I.V."/>
            <person name="Hibbett D."/>
            <person name="Nagy L.G."/>
            <person name="Martin F.M."/>
        </authorList>
    </citation>
    <scope>NUCLEOTIDE SEQUENCE</scope>
    <source>
        <strain evidence="2">Prilba</strain>
    </source>
</reference>
<feature type="compositionally biased region" description="Low complexity" evidence="1">
    <location>
        <begin position="146"/>
        <end position="157"/>
    </location>
</feature>
<reference evidence="2" key="1">
    <citation type="submission" date="2019-10" db="EMBL/GenBank/DDBJ databases">
        <authorList>
            <consortium name="DOE Joint Genome Institute"/>
            <person name="Kuo A."/>
            <person name="Miyauchi S."/>
            <person name="Kiss E."/>
            <person name="Drula E."/>
            <person name="Kohler A."/>
            <person name="Sanchez-Garcia M."/>
            <person name="Andreopoulos B."/>
            <person name="Barry K.W."/>
            <person name="Bonito G."/>
            <person name="Buee M."/>
            <person name="Carver A."/>
            <person name="Chen C."/>
            <person name="Cichocki N."/>
            <person name="Clum A."/>
            <person name="Culley D."/>
            <person name="Crous P.W."/>
            <person name="Fauchery L."/>
            <person name="Girlanda M."/>
            <person name="Hayes R."/>
            <person name="Keri Z."/>
            <person name="LaButti K."/>
            <person name="Lipzen A."/>
            <person name="Lombard V."/>
            <person name="Magnuson J."/>
            <person name="Maillard F."/>
            <person name="Morin E."/>
            <person name="Murat C."/>
            <person name="Nolan M."/>
            <person name="Ohm R."/>
            <person name="Pangilinan J."/>
            <person name="Pereira M."/>
            <person name="Perotto S."/>
            <person name="Peter M."/>
            <person name="Riley R."/>
            <person name="Sitrit Y."/>
            <person name="Stielow B."/>
            <person name="Szollosi G."/>
            <person name="Zifcakova L."/>
            <person name="Stursova M."/>
            <person name="Spatafora J.W."/>
            <person name="Tedersoo L."/>
            <person name="Vaario L.-M."/>
            <person name="Yamada A."/>
            <person name="Yan M."/>
            <person name="Wang P."/>
            <person name="Xu J."/>
            <person name="Bruns T."/>
            <person name="Baldrian P."/>
            <person name="Vilgalys R."/>
            <person name="Henrissat B."/>
            <person name="Grigoriev I.V."/>
            <person name="Hibbett D."/>
            <person name="Nagy L.G."/>
            <person name="Martin F.M."/>
        </authorList>
    </citation>
    <scope>NUCLEOTIDE SEQUENCE</scope>
    <source>
        <strain evidence="2">Prilba</strain>
    </source>
</reference>
<organism evidence="2 3">
    <name type="scientific">Russula ochroleuca</name>
    <dbReference type="NCBI Taxonomy" id="152965"/>
    <lineage>
        <taxon>Eukaryota</taxon>
        <taxon>Fungi</taxon>
        <taxon>Dikarya</taxon>
        <taxon>Basidiomycota</taxon>
        <taxon>Agaricomycotina</taxon>
        <taxon>Agaricomycetes</taxon>
        <taxon>Russulales</taxon>
        <taxon>Russulaceae</taxon>
        <taxon>Russula</taxon>
    </lineage>
</organism>
<dbReference type="Proteomes" id="UP000759537">
    <property type="component" value="Unassembled WGS sequence"/>
</dbReference>
<proteinExistence type="predicted"/>
<dbReference type="EMBL" id="WHVB01000009">
    <property type="protein sequence ID" value="KAF8479614.1"/>
    <property type="molecule type" value="Genomic_DNA"/>
</dbReference>
<keyword evidence="3" id="KW-1185">Reference proteome</keyword>
<dbReference type="AlphaFoldDB" id="A0A9P5T951"/>
<feature type="compositionally biased region" description="Low complexity" evidence="1">
    <location>
        <begin position="10"/>
        <end position="20"/>
    </location>
</feature>
<evidence type="ECO:0000313" key="3">
    <source>
        <dbReference type="Proteomes" id="UP000759537"/>
    </source>
</evidence>
<feature type="compositionally biased region" description="Basic and acidic residues" evidence="1">
    <location>
        <begin position="23"/>
        <end position="38"/>
    </location>
</feature>
<comment type="caution">
    <text evidence="2">The sequence shown here is derived from an EMBL/GenBank/DDBJ whole genome shotgun (WGS) entry which is preliminary data.</text>
</comment>
<gene>
    <name evidence="2" type="ORF">DFH94DRAFT_489844</name>
</gene>
<accession>A0A9P5T951</accession>
<feature type="region of interest" description="Disordered" evidence="1">
    <location>
        <begin position="142"/>
        <end position="204"/>
    </location>
</feature>
<feature type="compositionally biased region" description="Basic and acidic residues" evidence="1">
    <location>
        <begin position="161"/>
        <end position="173"/>
    </location>
</feature>